<dbReference type="InterPro" id="IPR000073">
    <property type="entry name" value="AB_hydrolase_1"/>
</dbReference>
<dbReference type="Proteomes" id="UP000199675">
    <property type="component" value="Unassembled WGS sequence"/>
</dbReference>
<reference evidence="2 3" key="1">
    <citation type="submission" date="2016-10" db="EMBL/GenBank/DDBJ databases">
        <authorList>
            <person name="de Groot N.N."/>
        </authorList>
    </citation>
    <scope>NUCLEOTIDE SEQUENCE [LARGE SCALE GENOMIC DNA]</scope>
    <source>
        <strain evidence="2 3">CGMCC 1.7059</strain>
    </source>
</reference>
<evidence type="ECO:0000313" key="3">
    <source>
        <dbReference type="Proteomes" id="UP000199675"/>
    </source>
</evidence>
<evidence type="ECO:0000259" key="1">
    <source>
        <dbReference type="Pfam" id="PF00561"/>
    </source>
</evidence>
<dbReference type="EMBL" id="FNNE01000010">
    <property type="protein sequence ID" value="SDX49586.1"/>
    <property type="molecule type" value="Genomic_DNA"/>
</dbReference>
<dbReference type="InterPro" id="IPR050471">
    <property type="entry name" value="AB_hydrolase"/>
</dbReference>
<dbReference type="Gene3D" id="3.40.50.1820">
    <property type="entry name" value="alpha/beta hydrolase"/>
    <property type="match status" value="1"/>
</dbReference>
<dbReference type="GO" id="GO:0004806">
    <property type="term" value="F:triacylglycerol lipase activity"/>
    <property type="evidence" value="ECO:0007669"/>
    <property type="project" value="TreeGrafter"/>
</dbReference>
<sequence length="304" mass="33379">MTAPQISTVTANGLSFCVETRGDPQGEPVIFIMGLGAQMTLWPEALLDAYAREGYRVIRFDNRDIGLSSHLQERLQGHPLTVMARHRLGLTVDGPYSLYDMAADVRGLMKAMGLESAHLVGVSMGGMIAQLVASTWPRQVRSLLLIMTSTNSPRLPMPKPQLIVRLAGMGPKGHDEASVVERGADFWRAIQSPGYPADEGRIRERIANEFRRSYHPAGILRQTRAILATGSLSTLTRRITLPTTIVHGTDDPLVRPQAARQLAYLLPHARLELIKGMGHDLPEPLLPRFAELGLEMAEAKASLI</sequence>
<dbReference type="OrthoDB" id="7055710at2"/>
<dbReference type="RefSeq" id="WP_091816383.1">
    <property type="nucleotide sequence ID" value="NZ_FNNE01000010.1"/>
</dbReference>
<keyword evidence="3" id="KW-1185">Reference proteome</keyword>
<protein>
    <submittedName>
        <fullName evidence="2">Pimeloyl-ACP methyl ester carboxylesterase</fullName>
    </submittedName>
</protein>
<accession>A0A1H3C658</accession>
<dbReference type="PANTHER" id="PTHR43433:SF5">
    <property type="entry name" value="AB HYDROLASE-1 DOMAIN-CONTAINING PROTEIN"/>
    <property type="match status" value="1"/>
</dbReference>
<gene>
    <name evidence="2" type="ORF">SAMN04487960_11046</name>
</gene>
<dbReference type="STRING" id="488533.SAMN04487960_11046"/>
<dbReference type="PANTHER" id="PTHR43433">
    <property type="entry name" value="HYDROLASE, ALPHA/BETA FOLD FAMILY PROTEIN"/>
    <property type="match status" value="1"/>
</dbReference>
<evidence type="ECO:0000313" key="2">
    <source>
        <dbReference type="EMBL" id="SDX49586.1"/>
    </source>
</evidence>
<dbReference type="GO" id="GO:0046503">
    <property type="term" value="P:glycerolipid catabolic process"/>
    <property type="evidence" value="ECO:0007669"/>
    <property type="project" value="TreeGrafter"/>
</dbReference>
<feature type="domain" description="AB hydrolase-1" evidence="1">
    <location>
        <begin position="28"/>
        <end position="281"/>
    </location>
</feature>
<dbReference type="Pfam" id="PF00561">
    <property type="entry name" value="Abhydrolase_1"/>
    <property type="match status" value="1"/>
</dbReference>
<name>A0A1H3C658_9GAMM</name>
<dbReference type="InterPro" id="IPR029058">
    <property type="entry name" value="AB_hydrolase_fold"/>
</dbReference>
<dbReference type="AlphaFoldDB" id="A0A1H3C658"/>
<proteinExistence type="predicted"/>
<organism evidence="2 3">
    <name type="scientific">Marinobacter mobilis</name>
    <dbReference type="NCBI Taxonomy" id="488533"/>
    <lineage>
        <taxon>Bacteria</taxon>
        <taxon>Pseudomonadati</taxon>
        <taxon>Pseudomonadota</taxon>
        <taxon>Gammaproteobacteria</taxon>
        <taxon>Pseudomonadales</taxon>
        <taxon>Marinobacteraceae</taxon>
        <taxon>Marinobacter</taxon>
    </lineage>
</organism>
<dbReference type="SUPFAM" id="SSF53474">
    <property type="entry name" value="alpha/beta-Hydrolases"/>
    <property type="match status" value="1"/>
</dbReference>